<gene>
    <name evidence="1" type="ORF">MHBO_000540</name>
</gene>
<proteinExistence type="predicted"/>
<reference evidence="1 2" key="1">
    <citation type="journal article" date="2024" name="BMC Biol.">
        <title>Comparative genomics of Ascetosporea gives new insight into the evolutionary basis for animal parasitism in Rhizaria.</title>
        <authorList>
            <person name="Hiltunen Thoren M."/>
            <person name="Onut-Brannstrom I."/>
            <person name="Alfjorden A."/>
            <person name="Peckova H."/>
            <person name="Swords F."/>
            <person name="Hooper C."/>
            <person name="Holzer A.S."/>
            <person name="Bass D."/>
            <person name="Burki F."/>
        </authorList>
    </citation>
    <scope>NUCLEOTIDE SEQUENCE [LARGE SCALE GENOMIC DNA]</scope>
    <source>
        <strain evidence="1">20-A016</strain>
    </source>
</reference>
<dbReference type="EMBL" id="JBDODL010000090">
    <property type="protein sequence ID" value="MES1918593.1"/>
    <property type="molecule type" value="Genomic_DNA"/>
</dbReference>
<evidence type="ECO:0000313" key="2">
    <source>
        <dbReference type="Proteomes" id="UP001439008"/>
    </source>
</evidence>
<dbReference type="Proteomes" id="UP001439008">
    <property type="component" value="Unassembled WGS sequence"/>
</dbReference>
<protein>
    <submittedName>
        <fullName evidence="1">Uncharacterized protein</fullName>
    </submittedName>
</protein>
<comment type="caution">
    <text evidence="1">The sequence shown here is derived from an EMBL/GenBank/DDBJ whole genome shotgun (WGS) entry which is preliminary data.</text>
</comment>
<evidence type="ECO:0000313" key="1">
    <source>
        <dbReference type="EMBL" id="MES1918593.1"/>
    </source>
</evidence>
<accession>A0ABV2AGS9</accession>
<sequence length="54" mass="6480">MFEGYKCADENNRYEINKKLKELVEAFQTLRRSENSKKKKLNAFKKILSPKSFH</sequence>
<keyword evidence="2" id="KW-1185">Reference proteome</keyword>
<organism evidence="1 2">
    <name type="scientific">Bonamia ostreae</name>
    <dbReference type="NCBI Taxonomy" id="126728"/>
    <lineage>
        <taxon>Eukaryota</taxon>
        <taxon>Sar</taxon>
        <taxon>Rhizaria</taxon>
        <taxon>Endomyxa</taxon>
        <taxon>Ascetosporea</taxon>
        <taxon>Haplosporida</taxon>
        <taxon>Bonamia</taxon>
    </lineage>
</organism>
<name>A0ABV2AGS9_9EUKA</name>